<gene>
    <name evidence="2" type="ORF">D5R81_19920</name>
</gene>
<evidence type="ECO:0000313" key="3">
    <source>
        <dbReference type="Proteomes" id="UP000273022"/>
    </source>
</evidence>
<dbReference type="EMBL" id="QYYH01000263">
    <property type="protein sequence ID" value="RJY01563.1"/>
    <property type="molecule type" value="Genomic_DNA"/>
</dbReference>
<dbReference type="AlphaFoldDB" id="A0A3A6TJY3"/>
<reference evidence="2 3" key="1">
    <citation type="submission" date="2018-09" db="EMBL/GenBank/DDBJ databases">
        <title>Phylogeny of the Shewanellaceae, and recommendation for two new genera, Pseudoshewanella and Parashewanella.</title>
        <authorList>
            <person name="Wang G."/>
        </authorList>
    </citation>
    <scope>NUCLEOTIDE SEQUENCE [LARGE SCALE GENOMIC DNA]</scope>
    <source>
        <strain evidence="2 3">KCTC 22492</strain>
    </source>
</reference>
<keyword evidence="1" id="KW-1133">Transmembrane helix</keyword>
<evidence type="ECO:0000256" key="1">
    <source>
        <dbReference type="SAM" id="Phobius"/>
    </source>
</evidence>
<evidence type="ECO:0000313" key="2">
    <source>
        <dbReference type="EMBL" id="RJY01563.1"/>
    </source>
</evidence>
<dbReference type="Proteomes" id="UP000273022">
    <property type="component" value="Unassembled WGS sequence"/>
</dbReference>
<feature type="transmembrane region" description="Helical" evidence="1">
    <location>
        <begin position="31"/>
        <end position="56"/>
    </location>
</feature>
<accession>A0A3A6TJY3</accession>
<name>A0A3A6TJY3_9GAMM</name>
<dbReference type="RefSeq" id="WP_121855298.1">
    <property type="nucleotide sequence ID" value="NZ_CP037952.1"/>
</dbReference>
<comment type="caution">
    <text evidence="2">The sequence shown here is derived from an EMBL/GenBank/DDBJ whole genome shotgun (WGS) entry which is preliminary data.</text>
</comment>
<proteinExistence type="predicted"/>
<keyword evidence="3" id="KW-1185">Reference proteome</keyword>
<protein>
    <submittedName>
        <fullName evidence="2">Uncharacterized protein</fullName>
    </submittedName>
</protein>
<sequence>MAALPSNPTITTTQNNYSFFSLENAKKTAPAALLGFAVTGGSPLGVVVGAGVFNLMSSCFGSNPKMTSAYELGKYAVSVGVAGQIYLTKIMIDMLTDGPVAYRVK</sequence>
<keyword evidence="1" id="KW-0472">Membrane</keyword>
<organism evidence="2 3">
    <name type="scientific">Parashewanella spongiae</name>
    <dbReference type="NCBI Taxonomy" id="342950"/>
    <lineage>
        <taxon>Bacteria</taxon>
        <taxon>Pseudomonadati</taxon>
        <taxon>Pseudomonadota</taxon>
        <taxon>Gammaproteobacteria</taxon>
        <taxon>Alteromonadales</taxon>
        <taxon>Shewanellaceae</taxon>
        <taxon>Parashewanella</taxon>
    </lineage>
</organism>
<keyword evidence="1" id="KW-0812">Transmembrane</keyword>